<sequence>FASRWVKISTADNCLSTALLIFFARPQKNPLSGGLFRLEGVDLSGVYEFSRSKGDYGQSYRSANEPFGLGRKALGNDGSKIG</sequence>
<dbReference type="RefSeq" id="WP_220791969.1">
    <property type="nucleotide sequence ID" value="NZ_LGLI01000067.1"/>
</dbReference>
<dbReference type="Proteomes" id="UP000271817">
    <property type="component" value="Unassembled WGS sequence"/>
</dbReference>
<gene>
    <name evidence="1" type="ORF">ALP33_01783</name>
</gene>
<evidence type="ECO:0000313" key="1">
    <source>
        <dbReference type="EMBL" id="RMU16053.1"/>
    </source>
</evidence>
<proteinExistence type="predicted"/>
<protein>
    <submittedName>
        <fullName evidence="1">Uncharacterized protein</fullName>
    </submittedName>
</protein>
<accession>A0AB37R0J8</accession>
<dbReference type="AlphaFoldDB" id="A0AB37R0J8"/>
<feature type="non-terminal residue" evidence="1">
    <location>
        <position position="1"/>
    </location>
</feature>
<dbReference type="EMBL" id="RBTW01000281">
    <property type="protein sequence ID" value="RMU16053.1"/>
    <property type="molecule type" value="Genomic_DNA"/>
</dbReference>
<evidence type="ECO:0000313" key="2">
    <source>
        <dbReference type="Proteomes" id="UP000271817"/>
    </source>
</evidence>
<organism evidence="1 2">
    <name type="scientific">Pseudomonas amygdali pv. lachrymans</name>
    <name type="common">Pseudomonas syringae pv. lachrymans</name>
    <dbReference type="NCBI Taxonomy" id="53707"/>
    <lineage>
        <taxon>Bacteria</taxon>
        <taxon>Pseudomonadati</taxon>
        <taxon>Pseudomonadota</taxon>
        <taxon>Gammaproteobacteria</taxon>
        <taxon>Pseudomonadales</taxon>
        <taxon>Pseudomonadaceae</taxon>
        <taxon>Pseudomonas</taxon>
        <taxon>Pseudomonas amygdali</taxon>
    </lineage>
</organism>
<comment type="caution">
    <text evidence="1">The sequence shown here is derived from an EMBL/GenBank/DDBJ whole genome shotgun (WGS) entry which is preliminary data.</text>
</comment>
<reference evidence="1 2" key="1">
    <citation type="submission" date="2018-08" db="EMBL/GenBank/DDBJ databases">
        <title>Recombination of ecologically and evolutionarily significant loci maintains genetic cohesion in the Pseudomonas syringae species complex.</title>
        <authorList>
            <person name="Dillon M."/>
            <person name="Thakur S."/>
            <person name="Almeida R.N.D."/>
            <person name="Weir B.S."/>
            <person name="Guttman D.S."/>
        </authorList>
    </citation>
    <scope>NUCLEOTIDE SEQUENCE [LARGE SCALE GENOMIC DNA]</scope>
    <source>
        <strain evidence="1 2">ICMP 3402</strain>
    </source>
</reference>
<name>A0AB37R0J8_PSEAV</name>